<evidence type="ECO:0000259" key="4">
    <source>
        <dbReference type="Pfam" id="PF01878"/>
    </source>
</evidence>
<dbReference type="EMBL" id="KE503207">
    <property type="protein sequence ID" value="EPX72385.1"/>
    <property type="molecule type" value="Genomic_DNA"/>
</dbReference>
<dbReference type="CDD" id="cd21133">
    <property type="entry name" value="EVE"/>
    <property type="match status" value="1"/>
</dbReference>
<comment type="subcellular location">
    <subcellularLocation>
        <location evidence="1">Nucleus</location>
    </subcellularLocation>
</comment>
<dbReference type="Pfam" id="PF01878">
    <property type="entry name" value="EVE"/>
    <property type="match status" value="1"/>
</dbReference>
<dbReference type="GO" id="GO:0005634">
    <property type="term" value="C:nucleus"/>
    <property type="evidence" value="ECO:0007669"/>
    <property type="project" value="UniProtKB-SubCell"/>
</dbReference>
<keyword evidence="6" id="KW-1185">Reference proteome</keyword>
<dbReference type="HOGENOM" id="CLU_041799_2_2_1"/>
<protein>
    <submittedName>
        <fullName evidence="5">DUF55 family protein</fullName>
    </submittedName>
</protein>
<dbReference type="InterPro" id="IPR047197">
    <property type="entry name" value="THYN1-like_EVE"/>
</dbReference>
<dbReference type="eggNOG" id="KOG3383">
    <property type="taxonomic scope" value="Eukaryota"/>
</dbReference>
<evidence type="ECO:0000313" key="5">
    <source>
        <dbReference type="EMBL" id="EPX72385.1"/>
    </source>
</evidence>
<dbReference type="FunFam" id="3.10.590.10:FF:000006">
    <property type="entry name" value="Chromosome 7, whole genome shotgun sequence"/>
    <property type="match status" value="1"/>
</dbReference>
<dbReference type="OMA" id="DVQFIRM"/>
<accession>S9R1U3</accession>
<keyword evidence="2" id="KW-0539">Nucleus</keyword>
<evidence type="ECO:0000256" key="3">
    <source>
        <dbReference type="SAM" id="MobiDB-lite"/>
    </source>
</evidence>
<feature type="region of interest" description="Disordered" evidence="3">
    <location>
        <begin position="187"/>
        <end position="232"/>
    </location>
</feature>
<dbReference type="InterPro" id="IPR002740">
    <property type="entry name" value="EVE_domain"/>
</dbReference>
<evidence type="ECO:0000256" key="1">
    <source>
        <dbReference type="ARBA" id="ARBA00004123"/>
    </source>
</evidence>
<gene>
    <name evidence="5" type="ORF">SOCG_00148</name>
</gene>
<dbReference type="Proteomes" id="UP000016088">
    <property type="component" value="Unassembled WGS sequence"/>
</dbReference>
<sequence length="244" mass="28628">MTDKEEGGRKYWLMKAEGESRIVKGIDVAFTFEMLEKITKDGKMESWSGVRNYEARNMIRDQMSVGDYAFLYCSNCKFPHIKGVMEICSNPHPDDSCWDPSDPYYDPKSTKENPRWYSIGVQSRYPLKRSITLRELKMHLNGKLSQMSLLNRARLSISKVRQEEWDFIHQLAELPEPSEIQEAREKENLKEMKKRERNIKDDEKDNGKQKKSKSPYNSAVEDDDTSLNKIKQSRIKKCDIETKI</sequence>
<dbReference type="Gene3D" id="3.10.590.10">
    <property type="entry name" value="ph1033 like domains"/>
    <property type="match status" value="1"/>
</dbReference>
<evidence type="ECO:0000313" key="6">
    <source>
        <dbReference type="Proteomes" id="UP000016088"/>
    </source>
</evidence>
<proteinExistence type="predicted"/>
<dbReference type="InterPro" id="IPR015947">
    <property type="entry name" value="PUA-like_sf"/>
</dbReference>
<evidence type="ECO:0000256" key="2">
    <source>
        <dbReference type="ARBA" id="ARBA00023242"/>
    </source>
</evidence>
<dbReference type="OrthoDB" id="289228at2759"/>
<feature type="compositionally biased region" description="Basic and acidic residues" evidence="3">
    <location>
        <begin position="187"/>
        <end position="208"/>
    </location>
</feature>
<dbReference type="InterPro" id="IPR052181">
    <property type="entry name" value="5hmC_binding"/>
</dbReference>
<organism evidence="5 6">
    <name type="scientific">Schizosaccharomyces octosporus (strain yFS286)</name>
    <name type="common">Fission yeast</name>
    <name type="synonym">Octosporomyces octosporus</name>
    <dbReference type="NCBI Taxonomy" id="483514"/>
    <lineage>
        <taxon>Eukaryota</taxon>
        <taxon>Fungi</taxon>
        <taxon>Dikarya</taxon>
        <taxon>Ascomycota</taxon>
        <taxon>Taphrinomycotina</taxon>
        <taxon>Schizosaccharomycetes</taxon>
        <taxon>Schizosaccharomycetales</taxon>
        <taxon>Schizosaccharomycetaceae</taxon>
        <taxon>Schizosaccharomyces</taxon>
    </lineage>
</organism>
<name>S9R1U3_SCHOY</name>
<dbReference type="RefSeq" id="XP_013018022.1">
    <property type="nucleotide sequence ID" value="XM_013162568.1"/>
</dbReference>
<dbReference type="GeneID" id="25029132"/>
<dbReference type="PANTHER" id="PTHR14087">
    <property type="entry name" value="THYMOCYTE NUCLEAR PROTEIN 1"/>
    <property type="match status" value="1"/>
</dbReference>
<dbReference type="VEuPathDB" id="FungiDB:SOCG_00148"/>
<dbReference type="AlphaFoldDB" id="S9R1U3"/>
<reference evidence="5 6" key="1">
    <citation type="journal article" date="2011" name="Science">
        <title>Comparative functional genomics of the fission yeasts.</title>
        <authorList>
            <person name="Rhind N."/>
            <person name="Chen Z."/>
            <person name="Yassour M."/>
            <person name="Thompson D.A."/>
            <person name="Haas B.J."/>
            <person name="Habib N."/>
            <person name="Wapinski I."/>
            <person name="Roy S."/>
            <person name="Lin M.F."/>
            <person name="Heiman D.I."/>
            <person name="Young S.K."/>
            <person name="Furuya K."/>
            <person name="Guo Y."/>
            <person name="Pidoux A."/>
            <person name="Chen H.M."/>
            <person name="Robbertse B."/>
            <person name="Goldberg J.M."/>
            <person name="Aoki K."/>
            <person name="Bayne E.H."/>
            <person name="Berlin A.M."/>
            <person name="Desjardins C.A."/>
            <person name="Dobbs E."/>
            <person name="Dukaj L."/>
            <person name="Fan L."/>
            <person name="FitzGerald M.G."/>
            <person name="French C."/>
            <person name="Gujja S."/>
            <person name="Hansen K."/>
            <person name="Keifenheim D."/>
            <person name="Levin J.Z."/>
            <person name="Mosher R.A."/>
            <person name="Mueller C.A."/>
            <person name="Pfiffner J."/>
            <person name="Priest M."/>
            <person name="Russ C."/>
            <person name="Smialowska A."/>
            <person name="Swoboda P."/>
            <person name="Sykes S.M."/>
            <person name="Vaughn M."/>
            <person name="Vengrova S."/>
            <person name="Yoder R."/>
            <person name="Zeng Q."/>
            <person name="Allshire R."/>
            <person name="Baulcombe D."/>
            <person name="Birren B.W."/>
            <person name="Brown W."/>
            <person name="Ekwall K."/>
            <person name="Kellis M."/>
            <person name="Leatherwood J."/>
            <person name="Levin H."/>
            <person name="Margalit H."/>
            <person name="Martienssen R."/>
            <person name="Nieduszynski C.A."/>
            <person name="Spatafora J.W."/>
            <person name="Friedman N."/>
            <person name="Dalgaard J.Z."/>
            <person name="Baumann P."/>
            <person name="Niki H."/>
            <person name="Regev A."/>
            <person name="Nusbaum C."/>
        </authorList>
    </citation>
    <scope>NUCLEOTIDE SEQUENCE [LARGE SCALE GENOMIC DNA]</scope>
    <source>
        <strain evidence="6">yFS286</strain>
    </source>
</reference>
<dbReference type="SUPFAM" id="SSF88697">
    <property type="entry name" value="PUA domain-like"/>
    <property type="match status" value="1"/>
</dbReference>
<feature type="domain" description="EVE" evidence="4">
    <location>
        <begin position="10"/>
        <end position="170"/>
    </location>
</feature>
<dbReference type="PANTHER" id="PTHR14087:SF7">
    <property type="entry name" value="THYMOCYTE NUCLEAR PROTEIN 1"/>
    <property type="match status" value="1"/>
</dbReference>